<dbReference type="Proteomes" id="UP000719267">
    <property type="component" value="Unassembled WGS sequence"/>
</dbReference>
<organism evidence="5 6">
    <name type="scientific">Mesonia aestuariivivens</name>
    <dbReference type="NCBI Taxonomy" id="2796128"/>
    <lineage>
        <taxon>Bacteria</taxon>
        <taxon>Pseudomonadati</taxon>
        <taxon>Bacteroidota</taxon>
        <taxon>Flavobacteriia</taxon>
        <taxon>Flavobacteriales</taxon>
        <taxon>Flavobacteriaceae</taxon>
        <taxon>Mesonia</taxon>
    </lineage>
</organism>
<dbReference type="PIRSF" id="PIRSF001434">
    <property type="entry name" value="CGS"/>
    <property type="match status" value="1"/>
</dbReference>
<evidence type="ECO:0000256" key="1">
    <source>
        <dbReference type="ARBA" id="ARBA00001933"/>
    </source>
</evidence>
<sequence length="430" mass="46146">MSTLKNATNALHAGHDVTANKGTRAVPLYQTTSYVFEDAQHAADVFSLAKPGFIYTRLNNPTNDILEQRLAAVEGGIGAVVTASGTAAINTTLLTLLKAGDHIVASNSLYGGTYNLLHVTLPRFGIKTTFVDPSIPENFGKAIQENTRAIFVESLGNPKLDVLDLAAIATEAKKAKVPFIVDNTVATPSLLNPIAYGADIVIHSLTKYINGNGTALGGAIIDAGNFNWANGKFPEFTEPSPGYHGLIYHEALGEAAFIAKVRVEGLRDHGAALSPFNAFQIIQGLETLEIRIKQHSQNALHLAEWLQQQEEVAWVNYPGLATSDYFNLAEKYLPKGKSGLLTFGVKGGFEAAKSIVSNTKLFSLLANIGDSKSLIIHPASTTHQQLNEEQQLATGVTQDLIRLSVGLEDLEDLKSDLKAALVKAHQSVLQ</sequence>
<evidence type="ECO:0000256" key="4">
    <source>
        <dbReference type="RuleBase" id="RU362118"/>
    </source>
</evidence>
<gene>
    <name evidence="5" type="ORF">KW502_12805</name>
</gene>
<keyword evidence="6" id="KW-1185">Reference proteome</keyword>
<comment type="similarity">
    <text evidence="4">Belongs to the trans-sulfuration enzymes family.</text>
</comment>
<evidence type="ECO:0000256" key="2">
    <source>
        <dbReference type="ARBA" id="ARBA00022679"/>
    </source>
</evidence>
<evidence type="ECO:0000256" key="3">
    <source>
        <dbReference type="ARBA" id="ARBA00022898"/>
    </source>
</evidence>
<name>A0ABS6W582_9FLAO</name>
<dbReference type="PANTHER" id="PTHR43797">
    <property type="entry name" value="HOMOCYSTEINE/CYSTEINE SYNTHASE"/>
    <property type="match status" value="1"/>
</dbReference>
<dbReference type="NCBIfam" id="TIGR01326">
    <property type="entry name" value="OAH_OAS_sulfhy"/>
    <property type="match status" value="1"/>
</dbReference>
<protein>
    <submittedName>
        <fullName evidence="5">O-acetylhomoserine aminocarboxypropyltransferase/cysteine synthase</fullName>
    </submittedName>
</protein>
<reference evidence="5 6" key="1">
    <citation type="submission" date="2021-07" db="EMBL/GenBank/DDBJ databases">
        <title>Mesonia aestuariivivens sp. nov., isolated from a tidal flat.</title>
        <authorList>
            <person name="Kim Y.-O."/>
            <person name="Yoon J.-H."/>
        </authorList>
    </citation>
    <scope>NUCLEOTIDE SEQUENCE [LARGE SCALE GENOMIC DNA]</scope>
    <source>
        <strain evidence="5 6">JHPTF-M18</strain>
    </source>
</reference>
<dbReference type="Pfam" id="PF01053">
    <property type="entry name" value="Cys_Met_Meta_PP"/>
    <property type="match status" value="1"/>
</dbReference>
<comment type="caution">
    <text evidence="5">The sequence shown here is derived from an EMBL/GenBank/DDBJ whole genome shotgun (WGS) entry which is preliminary data.</text>
</comment>
<dbReference type="InterPro" id="IPR000277">
    <property type="entry name" value="Cys/Met-Metab_PyrdxlP-dep_enz"/>
</dbReference>
<keyword evidence="3 4" id="KW-0663">Pyridoxal phosphate</keyword>
<dbReference type="InterPro" id="IPR006235">
    <property type="entry name" value="OAc-hSer/O-AcSer_sulfhydrylase"/>
</dbReference>
<keyword evidence="2" id="KW-0808">Transferase</keyword>
<dbReference type="CDD" id="cd00614">
    <property type="entry name" value="CGS_like"/>
    <property type="match status" value="1"/>
</dbReference>
<evidence type="ECO:0000313" key="5">
    <source>
        <dbReference type="EMBL" id="MBW2962672.1"/>
    </source>
</evidence>
<dbReference type="EMBL" id="JAHWDF010000015">
    <property type="protein sequence ID" value="MBW2962672.1"/>
    <property type="molecule type" value="Genomic_DNA"/>
</dbReference>
<dbReference type="PANTHER" id="PTHR43797:SF2">
    <property type="entry name" value="HOMOCYSTEINE_CYSTEINE SYNTHASE"/>
    <property type="match status" value="1"/>
</dbReference>
<accession>A0ABS6W582</accession>
<comment type="cofactor">
    <cofactor evidence="1 4">
        <name>pyridoxal 5'-phosphate</name>
        <dbReference type="ChEBI" id="CHEBI:597326"/>
    </cofactor>
</comment>
<evidence type="ECO:0000313" key="6">
    <source>
        <dbReference type="Proteomes" id="UP000719267"/>
    </source>
</evidence>
<dbReference type="RefSeq" id="WP_219040951.1">
    <property type="nucleotide sequence ID" value="NZ_JAHWDF010000015.1"/>
</dbReference>
<proteinExistence type="inferred from homology"/>